<organism evidence="2 3">
    <name type="scientific">Terrabacter terrigena</name>
    <dbReference type="NCBI Taxonomy" id="574718"/>
    <lineage>
        <taxon>Bacteria</taxon>
        <taxon>Bacillati</taxon>
        <taxon>Actinomycetota</taxon>
        <taxon>Actinomycetes</taxon>
        <taxon>Micrococcales</taxon>
        <taxon>Intrasporangiaceae</taxon>
        <taxon>Terrabacter</taxon>
    </lineage>
</organism>
<dbReference type="EMBL" id="JBHTKH010000004">
    <property type="protein sequence ID" value="MFD1054285.1"/>
    <property type="molecule type" value="Genomic_DNA"/>
</dbReference>
<reference evidence="3" key="1">
    <citation type="journal article" date="2019" name="Int. J. Syst. Evol. Microbiol.">
        <title>The Global Catalogue of Microorganisms (GCM) 10K type strain sequencing project: providing services to taxonomists for standard genome sequencing and annotation.</title>
        <authorList>
            <consortium name="The Broad Institute Genomics Platform"/>
            <consortium name="The Broad Institute Genome Sequencing Center for Infectious Disease"/>
            <person name="Wu L."/>
            <person name="Ma J."/>
        </authorList>
    </citation>
    <scope>NUCLEOTIDE SEQUENCE [LARGE SCALE GENOMIC DNA]</scope>
    <source>
        <strain evidence="3">CCUG 57508</strain>
    </source>
</reference>
<feature type="region of interest" description="Disordered" evidence="1">
    <location>
        <begin position="1"/>
        <end position="35"/>
    </location>
</feature>
<gene>
    <name evidence="2" type="ORF">ACFQ2V_08210</name>
</gene>
<name>A0ABW3MUL2_9MICO</name>
<evidence type="ECO:0000256" key="1">
    <source>
        <dbReference type="SAM" id="MobiDB-lite"/>
    </source>
</evidence>
<proteinExistence type="predicted"/>
<accession>A0ABW3MUL2</accession>
<keyword evidence="3" id="KW-1185">Reference proteome</keyword>
<feature type="compositionally biased region" description="Polar residues" evidence="1">
    <location>
        <begin position="1"/>
        <end position="10"/>
    </location>
</feature>
<comment type="caution">
    <text evidence="2">The sequence shown here is derived from an EMBL/GenBank/DDBJ whole genome shotgun (WGS) entry which is preliminary data.</text>
</comment>
<evidence type="ECO:0000313" key="3">
    <source>
        <dbReference type="Proteomes" id="UP001597046"/>
    </source>
</evidence>
<dbReference type="RefSeq" id="WP_386052185.1">
    <property type="nucleotide sequence ID" value="NZ_JBHTKH010000004.1"/>
</dbReference>
<evidence type="ECO:0000313" key="2">
    <source>
        <dbReference type="EMBL" id="MFD1054285.1"/>
    </source>
</evidence>
<sequence>MRVTTPTGHTHLSVAPPVLPGAEEAGPPRPPRDGALRARVVIGRNGVRFGVHERDDVEVELAPAG</sequence>
<dbReference type="Proteomes" id="UP001597046">
    <property type="component" value="Unassembled WGS sequence"/>
</dbReference>
<protein>
    <submittedName>
        <fullName evidence="2">Uncharacterized protein</fullName>
    </submittedName>
</protein>